<organism evidence="2">
    <name type="scientific">Arthroderma gypseum (strain ATCC MYA-4604 / CBS 118893)</name>
    <name type="common">Microsporum gypseum</name>
    <dbReference type="NCBI Taxonomy" id="535722"/>
    <lineage>
        <taxon>Eukaryota</taxon>
        <taxon>Fungi</taxon>
        <taxon>Dikarya</taxon>
        <taxon>Ascomycota</taxon>
        <taxon>Pezizomycotina</taxon>
        <taxon>Eurotiomycetes</taxon>
        <taxon>Eurotiomycetidae</taxon>
        <taxon>Onygenales</taxon>
        <taxon>Arthrodermataceae</taxon>
        <taxon>Nannizzia</taxon>
    </lineage>
</organism>
<dbReference type="HOGENOM" id="CLU_2319846_0_0_1"/>
<reference evidence="2" key="1">
    <citation type="journal article" date="2012" name="MBio">
        <title>Comparative genome analysis of Trichophyton rubrum and related dermatophytes reveals candidate genes involved in infection.</title>
        <authorList>
            <person name="Martinez D.A."/>
            <person name="Oliver B.G."/>
            <person name="Graeser Y."/>
            <person name="Goldberg J.M."/>
            <person name="Li W."/>
            <person name="Martinez-Rossi N.M."/>
            <person name="Monod M."/>
            <person name="Shelest E."/>
            <person name="Barton R.C."/>
            <person name="Birch E."/>
            <person name="Brakhage A.A."/>
            <person name="Chen Z."/>
            <person name="Gurr S.J."/>
            <person name="Heiman D."/>
            <person name="Heitman J."/>
            <person name="Kosti I."/>
            <person name="Rossi A."/>
            <person name="Saif S."/>
            <person name="Samalova M."/>
            <person name="Saunders C.W."/>
            <person name="Shea T."/>
            <person name="Summerbell R.C."/>
            <person name="Xu J."/>
            <person name="Young S."/>
            <person name="Zeng Q."/>
            <person name="Birren B.W."/>
            <person name="Cuomo C.A."/>
            <person name="White T.C."/>
        </authorList>
    </citation>
    <scope>NUCLEOTIDE SEQUENCE [LARGE SCALE GENOMIC DNA]</scope>
    <source>
        <strain evidence="2">ATCC MYA-4604 / CBS 118893</strain>
    </source>
</reference>
<sequence length="99" mass="10790">MGLALACVVVHGDWELFLTQSTFASLPLSKGPIEEDLPNDTEIRPYRATHDFLGPSVRIDKFLYLSMGGGGMIILAVEPERVASIETGRLLQGAHTFTC</sequence>
<dbReference type="InParanoid" id="E4UVF8"/>
<dbReference type="GeneID" id="10027970"/>
<gene>
    <name evidence="1" type="ORF">MGYG_05283</name>
</gene>
<keyword evidence="2" id="KW-1185">Reference proteome</keyword>
<accession>E4UVF8</accession>
<name>E4UVF8_ARTGP</name>
<dbReference type="EMBL" id="DS989825">
    <property type="protein sequence ID" value="EFR02285.1"/>
    <property type="molecule type" value="Genomic_DNA"/>
</dbReference>
<proteinExistence type="predicted"/>
<dbReference type="Proteomes" id="UP000002669">
    <property type="component" value="Unassembled WGS sequence"/>
</dbReference>
<dbReference type="AlphaFoldDB" id="E4UVF8"/>
<evidence type="ECO:0000313" key="2">
    <source>
        <dbReference type="Proteomes" id="UP000002669"/>
    </source>
</evidence>
<evidence type="ECO:0000313" key="1">
    <source>
        <dbReference type="EMBL" id="EFR02285.1"/>
    </source>
</evidence>
<dbReference type="RefSeq" id="XP_003172696.1">
    <property type="nucleotide sequence ID" value="XM_003172648.1"/>
</dbReference>
<dbReference type="VEuPathDB" id="FungiDB:MGYG_05283"/>
<protein>
    <submittedName>
        <fullName evidence="1">Uncharacterized protein</fullName>
    </submittedName>
</protein>